<comment type="caution">
    <text evidence="1">The sequence shown here is derived from an EMBL/GenBank/DDBJ whole genome shotgun (WGS) entry which is preliminary data.</text>
</comment>
<name>A0A4C1ULH1_EUMVA</name>
<keyword evidence="3" id="KW-1185">Reference proteome</keyword>
<dbReference type="OrthoDB" id="425681at2759"/>
<proteinExistence type="predicted"/>
<sequence length="103" mass="12253">MSLGKIESMKSDVKEWCGLKEDVVIRVDNGRLWWFSHLETVNYSRLTKQMKIANVYDGRVGKNRDRSPYVDQIGGISKNWQRACQTMLIVGFRSRYYKEMHYR</sequence>
<evidence type="ECO:0000313" key="2">
    <source>
        <dbReference type="EMBL" id="GBP96215.1"/>
    </source>
</evidence>
<reference evidence="1 3" key="1">
    <citation type="journal article" date="2019" name="Commun. Biol.">
        <title>The bagworm genome reveals a unique fibroin gene that provides high tensile strength.</title>
        <authorList>
            <person name="Kono N."/>
            <person name="Nakamura H."/>
            <person name="Ohtoshi R."/>
            <person name="Tomita M."/>
            <person name="Numata K."/>
            <person name="Arakawa K."/>
        </authorList>
    </citation>
    <scope>NUCLEOTIDE SEQUENCE [LARGE SCALE GENOMIC DNA]</scope>
</reference>
<dbReference type="EMBL" id="BGZK01000191">
    <property type="protein sequence ID" value="GBP27298.1"/>
    <property type="molecule type" value="Genomic_DNA"/>
</dbReference>
<protein>
    <submittedName>
        <fullName evidence="1">Uncharacterized protein</fullName>
    </submittedName>
</protein>
<dbReference type="EMBL" id="BGZK01002754">
    <property type="protein sequence ID" value="GBP96215.1"/>
    <property type="molecule type" value="Genomic_DNA"/>
</dbReference>
<evidence type="ECO:0000313" key="3">
    <source>
        <dbReference type="Proteomes" id="UP000299102"/>
    </source>
</evidence>
<dbReference type="AlphaFoldDB" id="A0A4C1ULH1"/>
<dbReference type="Proteomes" id="UP000299102">
    <property type="component" value="Unassembled WGS sequence"/>
</dbReference>
<organism evidence="1 3">
    <name type="scientific">Eumeta variegata</name>
    <name type="common">Bagworm moth</name>
    <name type="synonym">Eumeta japonica</name>
    <dbReference type="NCBI Taxonomy" id="151549"/>
    <lineage>
        <taxon>Eukaryota</taxon>
        <taxon>Metazoa</taxon>
        <taxon>Ecdysozoa</taxon>
        <taxon>Arthropoda</taxon>
        <taxon>Hexapoda</taxon>
        <taxon>Insecta</taxon>
        <taxon>Pterygota</taxon>
        <taxon>Neoptera</taxon>
        <taxon>Endopterygota</taxon>
        <taxon>Lepidoptera</taxon>
        <taxon>Glossata</taxon>
        <taxon>Ditrysia</taxon>
        <taxon>Tineoidea</taxon>
        <taxon>Psychidae</taxon>
        <taxon>Oiketicinae</taxon>
        <taxon>Eumeta</taxon>
    </lineage>
</organism>
<gene>
    <name evidence="1" type="ORF">EVAR_77312_1</name>
    <name evidence="2" type="ORF">EVAR_77320_1</name>
</gene>
<evidence type="ECO:0000313" key="1">
    <source>
        <dbReference type="EMBL" id="GBP27298.1"/>
    </source>
</evidence>
<accession>A0A4C1ULH1</accession>